<dbReference type="InterPro" id="IPR009003">
    <property type="entry name" value="Peptidase_S1_PA"/>
</dbReference>
<gene>
    <name evidence="4" type="ORF">SDC9_89301</name>
</gene>
<dbReference type="Gene3D" id="2.40.10.10">
    <property type="entry name" value="Trypsin-like serine proteases"/>
    <property type="match status" value="2"/>
</dbReference>
<comment type="caution">
    <text evidence="4">The sequence shown here is derived from an EMBL/GenBank/DDBJ whole genome shotgun (WGS) entry which is preliminary data.</text>
</comment>
<reference evidence="4" key="1">
    <citation type="submission" date="2019-08" db="EMBL/GenBank/DDBJ databases">
        <authorList>
            <person name="Kucharzyk K."/>
            <person name="Murdoch R.W."/>
            <person name="Higgins S."/>
            <person name="Loffler F."/>
        </authorList>
    </citation>
    <scope>NUCLEOTIDE SEQUENCE</scope>
</reference>
<dbReference type="InterPro" id="IPR043504">
    <property type="entry name" value="Peptidase_S1_PA_chymotrypsin"/>
</dbReference>
<dbReference type="PRINTS" id="PR00834">
    <property type="entry name" value="PROTEASES2C"/>
</dbReference>
<dbReference type="GO" id="GO:0006508">
    <property type="term" value="P:proteolysis"/>
    <property type="evidence" value="ECO:0007669"/>
    <property type="project" value="UniProtKB-KW"/>
</dbReference>
<keyword evidence="3" id="KW-0378">Hydrolase</keyword>
<dbReference type="SUPFAM" id="SSF50494">
    <property type="entry name" value="Trypsin-like serine proteases"/>
    <property type="match status" value="1"/>
</dbReference>
<dbReference type="EMBL" id="VSSQ01009799">
    <property type="protein sequence ID" value="MPM42634.1"/>
    <property type="molecule type" value="Genomic_DNA"/>
</dbReference>
<dbReference type="InterPro" id="IPR001940">
    <property type="entry name" value="Peptidase_S1C"/>
</dbReference>
<dbReference type="InterPro" id="IPR051201">
    <property type="entry name" value="Chloro_Bact_Ser_Proteases"/>
</dbReference>
<evidence type="ECO:0000256" key="3">
    <source>
        <dbReference type="ARBA" id="ARBA00022801"/>
    </source>
</evidence>
<accession>A0A644ZYJ9</accession>
<evidence type="ECO:0000256" key="2">
    <source>
        <dbReference type="ARBA" id="ARBA00022670"/>
    </source>
</evidence>
<organism evidence="4">
    <name type="scientific">bioreactor metagenome</name>
    <dbReference type="NCBI Taxonomy" id="1076179"/>
    <lineage>
        <taxon>unclassified sequences</taxon>
        <taxon>metagenomes</taxon>
        <taxon>ecological metagenomes</taxon>
    </lineage>
</organism>
<name>A0A644ZYJ9_9ZZZZ</name>
<evidence type="ECO:0000313" key="4">
    <source>
        <dbReference type="EMBL" id="MPM42634.1"/>
    </source>
</evidence>
<dbReference type="Pfam" id="PF13365">
    <property type="entry name" value="Trypsin_2"/>
    <property type="match status" value="1"/>
</dbReference>
<comment type="similarity">
    <text evidence="1">Belongs to the peptidase S1C family.</text>
</comment>
<evidence type="ECO:0000256" key="1">
    <source>
        <dbReference type="ARBA" id="ARBA00010541"/>
    </source>
</evidence>
<dbReference type="GO" id="GO:0004252">
    <property type="term" value="F:serine-type endopeptidase activity"/>
    <property type="evidence" value="ECO:0007669"/>
    <property type="project" value="InterPro"/>
</dbReference>
<proteinExistence type="inferred from homology"/>
<dbReference type="AlphaFoldDB" id="A0A644ZYJ9"/>
<dbReference type="PANTHER" id="PTHR43343:SF3">
    <property type="entry name" value="PROTEASE DO-LIKE 8, CHLOROPLASTIC"/>
    <property type="match status" value="1"/>
</dbReference>
<protein>
    <submittedName>
        <fullName evidence="4">Uncharacterized protein</fullName>
    </submittedName>
</protein>
<sequence>MKKMKFIVALFIFLNILIGTLMTSECLALTRVVPENTKDEIIEKYLKNRPLDIVEGVWSFSIIGSYGEMAITKNTTNFYKDWDYIGIMLNNALGKVGEAKIVLKKTTSPGIYPGGYVAVDSPILNFTTFVMQQNNIMQFILPVKDIGLVTFLRIDNLASTQPEGTGTGFFITNDFVVTSAHVIEGAKKIIVAYGEQKALAEIVAQDKQNDVAILKVYGMEKTIEPLPLGDPRKATLGQAVSTVGFPMPNLMGVSPKAGEGIINSLTGIQDDIRLFQVSIPIQPGNSGGPLLNEKGQVIGIISSKLNELYAINYKGTIMQNVNYAVKISYLMNASPIPLQYSNATEVLSTQEVVRRASNAVVFITTEG</sequence>
<keyword evidence="2" id="KW-0645">Protease</keyword>
<dbReference type="PANTHER" id="PTHR43343">
    <property type="entry name" value="PEPTIDASE S12"/>
    <property type="match status" value="1"/>
</dbReference>